<evidence type="ECO:0000313" key="2">
    <source>
        <dbReference type="EMBL" id="PHJ37659.1"/>
    </source>
</evidence>
<evidence type="ECO:0000256" key="1">
    <source>
        <dbReference type="SAM" id="Phobius"/>
    </source>
</evidence>
<feature type="transmembrane region" description="Helical" evidence="1">
    <location>
        <begin position="291"/>
        <end position="316"/>
    </location>
</feature>
<proteinExistence type="predicted"/>
<keyword evidence="3" id="KW-1185">Reference proteome</keyword>
<feature type="transmembrane region" description="Helical" evidence="1">
    <location>
        <begin position="247"/>
        <end position="271"/>
    </location>
</feature>
<name>A0A2C6M952_9FIRM</name>
<protein>
    <submittedName>
        <fullName evidence="2">Uncharacterized protein</fullName>
    </submittedName>
</protein>
<dbReference type="AlphaFoldDB" id="A0A2C6M952"/>
<comment type="caution">
    <text evidence="2">The sequence shown here is derived from an EMBL/GenBank/DDBJ whole genome shotgun (WGS) entry which is preliminary data.</text>
</comment>
<dbReference type="Proteomes" id="UP000222564">
    <property type="component" value="Unassembled WGS sequence"/>
</dbReference>
<gene>
    <name evidence="2" type="ORF">P378_15550</name>
</gene>
<keyword evidence="1" id="KW-0472">Membrane</keyword>
<dbReference type="EMBL" id="AWQQ01000088">
    <property type="protein sequence ID" value="PHJ37659.1"/>
    <property type="molecule type" value="Genomic_DNA"/>
</dbReference>
<keyword evidence="1" id="KW-0812">Transmembrane</keyword>
<reference evidence="2 3" key="1">
    <citation type="submission" date="2013-09" db="EMBL/GenBank/DDBJ databases">
        <title>Biodegradation of hydrocarbons in the deep terrestrial subsurface : characterization of a microbial consortium composed of two Desulfotomaculum species originating from a deep geological formation.</title>
        <authorList>
            <person name="Aullo T."/>
            <person name="Berlendis S."/>
            <person name="Lascourreges J.-F."/>
            <person name="Dessort D."/>
            <person name="Saint-Laurent S."/>
            <person name="Schraauwers B."/>
            <person name="Mas J."/>
            <person name="Magot M."/>
            <person name="Ranchou-Peyruse A."/>
        </authorList>
    </citation>
    <scope>NUCLEOTIDE SEQUENCE [LARGE SCALE GENOMIC DNA]</scope>
    <source>
        <strain evidence="2 3">Bs107</strain>
    </source>
</reference>
<organism evidence="2 3">
    <name type="scientific">Desulforamulus profundi</name>
    <dbReference type="NCBI Taxonomy" id="1383067"/>
    <lineage>
        <taxon>Bacteria</taxon>
        <taxon>Bacillati</taxon>
        <taxon>Bacillota</taxon>
        <taxon>Clostridia</taxon>
        <taxon>Eubacteriales</taxon>
        <taxon>Peptococcaceae</taxon>
        <taxon>Desulforamulus</taxon>
    </lineage>
</organism>
<keyword evidence="1" id="KW-1133">Transmembrane helix</keyword>
<evidence type="ECO:0000313" key="3">
    <source>
        <dbReference type="Proteomes" id="UP000222564"/>
    </source>
</evidence>
<accession>A0A2C6M952</accession>
<sequence length="342" mass="37754">MGPVERSHQSLNESYKLAVGGEPVAVYSAPGVLAEMFQGDIAGAGLIEDKHHRHGRDKDPQPPVSALLVGYLDKVHPASLVDMPVVFTAVDFRQQEIEGRKERLQLLQHPCQGTLADFKSLHPHDHGHPVQWDLEKEFHDQDMGQKSVGEFPLGYDLGRLGSGDRSLAAAVADVEGLLAYMLLEYEHYLIVDLVRYFIEVGDLPAFPADMAIQLIIRDLMKHFDLGNVGDLASMALMTESGAPLPALIWRTIIGAIATTCLLITLSCRLLFGGTAKNGAIALVEQCHQALIILRQLLFFFLDLLYLSGEMIYHAILLPDNQAIRKRANNGVYKTGQIFLKAK</sequence>